<organism evidence="3 4">
    <name type="scientific">Gordonia oryzae</name>
    <dbReference type="NCBI Taxonomy" id="2487349"/>
    <lineage>
        <taxon>Bacteria</taxon>
        <taxon>Bacillati</taxon>
        <taxon>Actinomycetota</taxon>
        <taxon>Actinomycetes</taxon>
        <taxon>Mycobacteriales</taxon>
        <taxon>Gordoniaceae</taxon>
        <taxon>Gordonia</taxon>
    </lineage>
</organism>
<evidence type="ECO:0008006" key="5">
    <source>
        <dbReference type="Google" id="ProtNLM"/>
    </source>
</evidence>
<gene>
    <name evidence="3" type="ORF">EF294_20290</name>
</gene>
<evidence type="ECO:0000313" key="3">
    <source>
        <dbReference type="EMBL" id="RPA56921.1"/>
    </source>
</evidence>
<feature type="region of interest" description="Disordered" evidence="1">
    <location>
        <begin position="201"/>
        <end position="344"/>
    </location>
</feature>
<name>A0A3N4GD61_9ACTN</name>
<keyword evidence="2" id="KW-0812">Transmembrane</keyword>
<dbReference type="InterPro" id="IPR049726">
    <property type="entry name" value="TtfA-like_core"/>
</dbReference>
<dbReference type="CDD" id="cd21904">
    <property type="entry name" value="TtfA-like"/>
    <property type="match status" value="1"/>
</dbReference>
<proteinExistence type="predicted"/>
<sequence length="344" mass="38193">MTIVYFVIAAIALAGAVALLWLDRRRSSVTRHQRAIWGDEHDFKFRETDTKLRTVFRRATMNVPDTVTVENVAYGHYGGAEAVVFDLSETASVIAVRRSTPSAVVVDLRHEDVLAPAEEDVELLGAMGPRVMFSNNLDVARRVCDRRMVALANKAPAYVEVLWNEGNWALGSLPLTDDAAELDTGLEVVRRFADLLRVLPPLREPQDAPDPRDPHGPTRAELADEKTENMRDKNRRARVEAAARDRAERDDVDSAAAVPTALHKPGEVAPRPRRAAPPAEGHLAPADPRPAGRPMAQMPMRGKATRPPELDDDVDFDDDFEPPTRQARTGPGDTPSRRNRHRRN</sequence>
<dbReference type="Proteomes" id="UP000267536">
    <property type="component" value="Unassembled WGS sequence"/>
</dbReference>
<feature type="compositionally biased region" description="Acidic residues" evidence="1">
    <location>
        <begin position="310"/>
        <end position="321"/>
    </location>
</feature>
<keyword evidence="2" id="KW-0472">Membrane</keyword>
<keyword evidence="2" id="KW-1133">Transmembrane helix</keyword>
<accession>A0A3N4GD61</accession>
<dbReference type="RefSeq" id="WP_123932802.1">
    <property type="nucleotide sequence ID" value="NZ_JBPSDP010000014.1"/>
</dbReference>
<evidence type="ECO:0000256" key="2">
    <source>
        <dbReference type="SAM" id="Phobius"/>
    </source>
</evidence>
<comment type="caution">
    <text evidence="3">The sequence shown here is derived from an EMBL/GenBank/DDBJ whole genome shotgun (WGS) entry which is preliminary data.</text>
</comment>
<dbReference type="AlphaFoldDB" id="A0A3N4GD61"/>
<keyword evidence="4" id="KW-1185">Reference proteome</keyword>
<reference evidence="3 4" key="1">
    <citation type="submission" date="2018-11" db="EMBL/GenBank/DDBJ databases">
        <title>Draft genome sequence of Gordonia sp. RS15-1S isolated from rice stems.</title>
        <authorList>
            <person name="Muangham S."/>
        </authorList>
    </citation>
    <scope>NUCLEOTIDE SEQUENCE [LARGE SCALE GENOMIC DNA]</scope>
    <source>
        <strain evidence="3 4">RS15-1S</strain>
    </source>
</reference>
<feature type="transmembrane region" description="Helical" evidence="2">
    <location>
        <begin position="6"/>
        <end position="22"/>
    </location>
</feature>
<dbReference type="EMBL" id="RKMH01000021">
    <property type="protein sequence ID" value="RPA56921.1"/>
    <property type="molecule type" value="Genomic_DNA"/>
</dbReference>
<evidence type="ECO:0000313" key="4">
    <source>
        <dbReference type="Proteomes" id="UP000267536"/>
    </source>
</evidence>
<protein>
    <recommendedName>
        <fullName evidence="5">Secreted protein</fullName>
    </recommendedName>
</protein>
<dbReference type="OrthoDB" id="4381784at2"/>
<evidence type="ECO:0000256" key="1">
    <source>
        <dbReference type="SAM" id="MobiDB-lite"/>
    </source>
</evidence>
<feature type="compositionally biased region" description="Basic and acidic residues" evidence="1">
    <location>
        <begin position="204"/>
        <end position="249"/>
    </location>
</feature>